<evidence type="ECO:0000256" key="1">
    <source>
        <dbReference type="ARBA" id="ARBA00022593"/>
    </source>
</evidence>
<dbReference type="PANTHER" id="PTHR12652:SF50">
    <property type="entry name" value="PEROXIN 11"/>
    <property type="match status" value="1"/>
</dbReference>
<dbReference type="PANTHER" id="PTHR12652">
    <property type="entry name" value="PEROXISOMAL BIOGENESIS FACTOR 11"/>
    <property type="match status" value="1"/>
</dbReference>
<gene>
    <name evidence="6" type="primary">PEX11</name>
    <name evidence="6" type="ORF">OHK93_000781</name>
</gene>
<keyword evidence="5" id="KW-1133">Transmembrane helix</keyword>
<dbReference type="GO" id="GO:0016559">
    <property type="term" value="P:peroxisome fission"/>
    <property type="evidence" value="ECO:0007669"/>
    <property type="project" value="InterPro"/>
</dbReference>
<feature type="transmembrane region" description="Helical" evidence="5">
    <location>
        <begin position="154"/>
        <end position="173"/>
    </location>
</feature>
<dbReference type="InterPro" id="IPR008733">
    <property type="entry name" value="PEX11"/>
</dbReference>
<dbReference type="AlphaFoldDB" id="A0AA43TVM5"/>
<name>A0AA43TVM5_9LECA</name>
<evidence type="ECO:0000313" key="7">
    <source>
        <dbReference type="Proteomes" id="UP001161017"/>
    </source>
</evidence>
<organism evidence="6 7">
    <name type="scientific">Ramalina farinacea</name>
    <dbReference type="NCBI Taxonomy" id="258253"/>
    <lineage>
        <taxon>Eukaryota</taxon>
        <taxon>Fungi</taxon>
        <taxon>Dikarya</taxon>
        <taxon>Ascomycota</taxon>
        <taxon>Pezizomycotina</taxon>
        <taxon>Lecanoromycetes</taxon>
        <taxon>OSLEUM clade</taxon>
        <taxon>Lecanoromycetidae</taxon>
        <taxon>Lecanorales</taxon>
        <taxon>Lecanorineae</taxon>
        <taxon>Ramalinaceae</taxon>
        <taxon>Ramalina</taxon>
    </lineage>
</organism>
<evidence type="ECO:0000313" key="6">
    <source>
        <dbReference type="EMBL" id="MDI1489584.1"/>
    </source>
</evidence>
<proteinExistence type="predicted"/>
<evidence type="ECO:0000256" key="5">
    <source>
        <dbReference type="SAM" id="Phobius"/>
    </source>
</evidence>
<comment type="caution">
    <text evidence="6">The sequence shown here is derived from an EMBL/GenBank/DDBJ whole genome shotgun (WGS) entry which is preliminary data.</text>
</comment>
<dbReference type="GO" id="GO:0005778">
    <property type="term" value="C:peroxisomal membrane"/>
    <property type="evidence" value="ECO:0007669"/>
    <property type="project" value="UniProtKB-SubCell"/>
</dbReference>
<dbReference type="Pfam" id="PF05648">
    <property type="entry name" value="PEX11"/>
    <property type="match status" value="2"/>
</dbReference>
<reference evidence="6" key="1">
    <citation type="journal article" date="2023" name="Genome Biol. Evol.">
        <title>First Whole Genome Sequence and Flow Cytometry Genome Size Data for the Lichen-Forming Fungus Ramalina farinacea (Ascomycota).</title>
        <authorList>
            <person name="Llewellyn T."/>
            <person name="Mian S."/>
            <person name="Hill R."/>
            <person name="Leitch I.J."/>
            <person name="Gaya E."/>
        </authorList>
    </citation>
    <scope>NUCLEOTIDE SEQUENCE</scope>
    <source>
        <strain evidence="6">LIQ254RAFAR</strain>
    </source>
</reference>
<dbReference type="EMBL" id="JAPUFD010000010">
    <property type="protein sequence ID" value="MDI1489584.1"/>
    <property type="molecule type" value="Genomic_DNA"/>
</dbReference>
<comment type="subcellular location">
    <subcellularLocation>
        <location evidence="4">Peroxisome membrane</location>
    </subcellularLocation>
</comment>
<protein>
    <submittedName>
        <fullName evidence="6">Peroxisomal membrane protein PMP27</fullName>
    </submittedName>
</protein>
<keyword evidence="5" id="KW-0812">Transmembrane</keyword>
<evidence type="ECO:0000256" key="3">
    <source>
        <dbReference type="ARBA" id="ARBA00023140"/>
    </source>
</evidence>
<accession>A0AA43TVM5</accession>
<evidence type="ECO:0000256" key="4">
    <source>
        <dbReference type="ARBA" id="ARBA00046271"/>
    </source>
</evidence>
<dbReference type="Proteomes" id="UP001161017">
    <property type="component" value="Unassembled WGS sequence"/>
</dbReference>
<keyword evidence="2 5" id="KW-0472">Membrane</keyword>
<keyword evidence="7" id="KW-1185">Reference proteome</keyword>
<keyword evidence="3" id="KW-0576">Peroxisome</keyword>
<keyword evidence="1" id="KW-0962">Peroxisome biogenesis</keyword>
<evidence type="ECO:0000256" key="2">
    <source>
        <dbReference type="ARBA" id="ARBA00023136"/>
    </source>
</evidence>
<sequence length="198" mass="22809">MVADAIVYDPSVAHYIRYVGTTVGRDKLLRTLQYFARFYAWYLLRTNRPERLIRPWEAMKKQFGLTRKAMRLGKFVEHFKAASAIMDAKGGDGVVKYLGVGRQLGYAGYLTLDAITYIMMHGIATFELADERPKLDSSGIRPMESAKRLQREAYRAWFFGLTFSTISGFYALWKLRLREQSIDKNEGESVVEGKKILR</sequence>